<keyword evidence="4" id="KW-0238">DNA-binding</keyword>
<dbReference type="AlphaFoldDB" id="A0AAD6CNP1"/>
<evidence type="ECO:0000256" key="3">
    <source>
        <dbReference type="ARBA" id="ARBA00023015"/>
    </source>
</evidence>
<organism evidence="9 10">
    <name type="scientific">Penicillium frequentans</name>
    <dbReference type="NCBI Taxonomy" id="3151616"/>
    <lineage>
        <taxon>Eukaryota</taxon>
        <taxon>Fungi</taxon>
        <taxon>Dikarya</taxon>
        <taxon>Ascomycota</taxon>
        <taxon>Pezizomycotina</taxon>
        <taxon>Eurotiomycetes</taxon>
        <taxon>Eurotiomycetidae</taxon>
        <taxon>Eurotiales</taxon>
        <taxon>Aspergillaceae</taxon>
        <taxon>Penicillium</taxon>
    </lineage>
</organism>
<dbReference type="GO" id="GO:0008270">
    <property type="term" value="F:zinc ion binding"/>
    <property type="evidence" value="ECO:0007669"/>
    <property type="project" value="InterPro"/>
</dbReference>
<reference evidence="9 10" key="1">
    <citation type="journal article" date="2023" name="IMA Fungus">
        <title>Comparative genomic study of the Penicillium genus elucidates a diverse pangenome and 15 lateral gene transfer events.</title>
        <authorList>
            <person name="Petersen C."/>
            <person name="Sorensen T."/>
            <person name="Nielsen M.R."/>
            <person name="Sondergaard T.E."/>
            <person name="Sorensen J.L."/>
            <person name="Fitzpatrick D.A."/>
            <person name="Frisvad J.C."/>
            <person name="Nielsen K.L."/>
        </authorList>
    </citation>
    <scope>NUCLEOTIDE SEQUENCE [LARGE SCALE GENOMIC DNA]</scope>
    <source>
        <strain evidence="9 10">IBT 35679</strain>
    </source>
</reference>
<dbReference type="GO" id="GO:0006351">
    <property type="term" value="P:DNA-templated transcription"/>
    <property type="evidence" value="ECO:0007669"/>
    <property type="project" value="InterPro"/>
</dbReference>
<sequence length="736" mass="81826">MEGRGVAANFEKTAQSRSSAPRVRLSCEACRQRKVKCDKLSPCTSCQRLGFKCVPVERARLPRGRTRKAPERAGGSDKELADRVAKLEDLLRRVATGRDAPSKPQVDEAPSSKDPTPDHNLEMKVAGAETWSDQSAQTAAAQLADAQQAISPNLPHRARPNMSYLGSSFWGGYHASELRTVLDSRVENDQLEFKSPTGFGSAFVGSECSESVSNSPQSQKAIYISPQTRRTLCEIYLRNVDPLFKLLHRPSLRAFLHDDQPYLDYEHDHQAPTTLAFAVFSVAVCTIDDSQCQLLFGLDKKSAFVDLQKETEAALVKADFITTNDLTVLQAFVLSLLAARCQDQSRRVWTMLSMALRVGQAQCLHMADPPFRVSPFEQEMRRRCWLGIGMLDVAASLDRASEPMMQAAWLDSLLPSNINDEDIWFGMEAPVQESPEGTFTDLTLPLIVAAAQSVCRSIAFADFMEASVKSMSVRQQILLDFQNTYTTLLRGCRPDIYTFHQYAKRTTWLSSPATTKHKLYSPFVHGDVLLRLAAENLQASSEVYSNPAMAQWSWFGSLWVPWHGLAVALAELCVCKDPVTMSKYWPVVEQMYQRTSSMIADSQHGMLWRPLEKLMNQALNRKRELLGSQNLDQAISQVSLSEGITVDSARALNTHPLTEFSMADMGPTMAPSEQINPPMAMPPSMGLEADFGAWPNVWDAMDLTASGAQDCDVAWANYTSFIGDVYDSADSIFLPR</sequence>
<dbReference type="Pfam" id="PF00172">
    <property type="entry name" value="Zn_clus"/>
    <property type="match status" value="1"/>
</dbReference>
<keyword evidence="3" id="KW-0805">Transcription regulation</keyword>
<gene>
    <name evidence="9" type="ORF">N7494_012144</name>
</gene>
<evidence type="ECO:0000256" key="2">
    <source>
        <dbReference type="ARBA" id="ARBA00022723"/>
    </source>
</evidence>
<evidence type="ECO:0000256" key="5">
    <source>
        <dbReference type="ARBA" id="ARBA00023163"/>
    </source>
</evidence>
<feature type="region of interest" description="Disordered" evidence="7">
    <location>
        <begin position="1"/>
        <end position="23"/>
    </location>
</feature>
<dbReference type="Proteomes" id="UP001220324">
    <property type="component" value="Unassembled WGS sequence"/>
</dbReference>
<keyword evidence="5" id="KW-0804">Transcription</keyword>
<dbReference type="PANTHER" id="PTHR31001:SF50">
    <property type="entry name" value="ZN(II)2CYS6 TRANSCRIPTION FACTOR (EUROFUNG)"/>
    <property type="match status" value="1"/>
</dbReference>
<dbReference type="Pfam" id="PF04082">
    <property type="entry name" value="Fungal_trans"/>
    <property type="match status" value="1"/>
</dbReference>
<evidence type="ECO:0000313" key="9">
    <source>
        <dbReference type="EMBL" id="KAJ5525494.1"/>
    </source>
</evidence>
<feature type="region of interest" description="Disordered" evidence="7">
    <location>
        <begin position="94"/>
        <end position="120"/>
    </location>
</feature>
<dbReference type="InterPro" id="IPR001138">
    <property type="entry name" value="Zn2Cys6_DnaBD"/>
</dbReference>
<dbReference type="PROSITE" id="PS00463">
    <property type="entry name" value="ZN2_CY6_FUNGAL_1"/>
    <property type="match status" value="1"/>
</dbReference>
<dbReference type="SUPFAM" id="SSF57701">
    <property type="entry name" value="Zn2/Cys6 DNA-binding domain"/>
    <property type="match status" value="1"/>
</dbReference>
<keyword evidence="10" id="KW-1185">Reference proteome</keyword>
<protein>
    <recommendedName>
        <fullName evidence="8">Zn(2)-C6 fungal-type domain-containing protein</fullName>
    </recommendedName>
</protein>
<dbReference type="GO" id="GO:0005634">
    <property type="term" value="C:nucleus"/>
    <property type="evidence" value="ECO:0007669"/>
    <property type="project" value="UniProtKB-SubCell"/>
</dbReference>
<comment type="subcellular location">
    <subcellularLocation>
        <location evidence="1">Nucleus</location>
    </subcellularLocation>
</comment>
<dbReference type="SMART" id="SM00066">
    <property type="entry name" value="GAL4"/>
    <property type="match status" value="1"/>
</dbReference>
<dbReference type="CDD" id="cd12148">
    <property type="entry name" value="fungal_TF_MHR"/>
    <property type="match status" value="1"/>
</dbReference>
<evidence type="ECO:0000256" key="7">
    <source>
        <dbReference type="SAM" id="MobiDB-lite"/>
    </source>
</evidence>
<evidence type="ECO:0000256" key="6">
    <source>
        <dbReference type="ARBA" id="ARBA00023242"/>
    </source>
</evidence>
<dbReference type="InterPro" id="IPR007219">
    <property type="entry name" value="XnlR_reg_dom"/>
</dbReference>
<proteinExistence type="predicted"/>
<evidence type="ECO:0000313" key="10">
    <source>
        <dbReference type="Proteomes" id="UP001220324"/>
    </source>
</evidence>
<feature type="domain" description="Zn(2)-C6 fungal-type" evidence="8">
    <location>
        <begin position="26"/>
        <end position="54"/>
    </location>
</feature>
<comment type="caution">
    <text evidence="9">The sequence shown here is derived from an EMBL/GenBank/DDBJ whole genome shotgun (WGS) entry which is preliminary data.</text>
</comment>
<evidence type="ECO:0000259" key="8">
    <source>
        <dbReference type="PROSITE" id="PS50048"/>
    </source>
</evidence>
<dbReference type="GO" id="GO:0003677">
    <property type="term" value="F:DNA binding"/>
    <property type="evidence" value="ECO:0007669"/>
    <property type="project" value="UniProtKB-KW"/>
</dbReference>
<evidence type="ECO:0000256" key="1">
    <source>
        <dbReference type="ARBA" id="ARBA00004123"/>
    </source>
</evidence>
<dbReference type="InterPro" id="IPR036864">
    <property type="entry name" value="Zn2-C6_fun-type_DNA-bd_sf"/>
</dbReference>
<keyword evidence="6" id="KW-0539">Nucleus</keyword>
<dbReference type="PANTHER" id="PTHR31001">
    <property type="entry name" value="UNCHARACTERIZED TRANSCRIPTIONAL REGULATORY PROTEIN"/>
    <property type="match status" value="1"/>
</dbReference>
<dbReference type="InterPro" id="IPR050613">
    <property type="entry name" value="Sec_Metabolite_Reg"/>
</dbReference>
<dbReference type="Gene3D" id="4.10.240.10">
    <property type="entry name" value="Zn(2)-C6 fungal-type DNA-binding domain"/>
    <property type="match status" value="1"/>
</dbReference>
<name>A0AAD6CNP1_9EURO</name>
<accession>A0AAD6CNP1</accession>
<keyword evidence="2" id="KW-0479">Metal-binding</keyword>
<evidence type="ECO:0000256" key="4">
    <source>
        <dbReference type="ARBA" id="ARBA00023125"/>
    </source>
</evidence>
<dbReference type="CDD" id="cd00067">
    <property type="entry name" value="GAL4"/>
    <property type="match status" value="1"/>
</dbReference>
<dbReference type="GO" id="GO:0000981">
    <property type="term" value="F:DNA-binding transcription factor activity, RNA polymerase II-specific"/>
    <property type="evidence" value="ECO:0007669"/>
    <property type="project" value="InterPro"/>
</dbReference>
<dbReference type="EMBL" id="JAQIZZ010000008">
    <property type="protein sequence ID" value="KAJ5525494.1"/>
    <property type="molecule type" value="Genomic_DNA"/>
</dbReference>
<dbReference type="PROSITE" id="PS50048">
    <property type="entry name" value="ZN2_CY6_FUNGAL_2"/>
    <property type="match status" value="1"/>
</dbReference>